<reference evidence="1 2" key="1">
    <citation type="submission" date="2018-06" db="EMBL/GenBank/DDBJ databases">
        <title>Mucibacter soli gen. nov., sp. nov., a new member of the family Chitinophagaceae producing mucin.</title>
        <authorList>
            <person name="Kim M.-K."/>
            <person name="Park S."/>
            <person name="Kim T.-S."/>
            <person name="Joung Y."/>
            <person name="Han J.-H."/>
            <person name="Kim S.B."/>
        </authorList>
    </citation>
    <scope>NUCLEOTIDE SEQUENCE [LARGE SCALE GENOMIC DNA]</scope>
    <source>
        <strain evidence="1 2">R1-15</strain>
    </source>
</reference>
<comment type="caution">
    <text evidence="1">The sequence shown here is derived from an EMBL/GenBank/DDBJ whole genome shotgun (WGS) entry which is preliminary data.</text>
</comment>
<dbReference type="RefSeq" id="WP_110998002.1">
    <property type="nucleotide sequence ID" value="NZ_QKTW01000009.1"/>
</dbReference>
<evidence type="ECO:0000313" key="2">
    <source>
        <dbReference type="Proteomes" id="UP000248745"/>
    </source>
</evidence>
<name>A0A2W2AEL1_9BACT</name>
<dbReference type="Proteomes" id="UP000248745">
    <property type="component" value="Unassembled WGS sequence"/>
</dbReference>
<dbReference type="OrthoDB" id="6315383at2"/>
<evidence type="ECO:0000313" key="1">
    <source>
        <dbReference type="EMBL" id="PZF73905.1"/>
    </source>
</evidence>
<accession>A0A2W2AEL1</accession>
<organism evidence="1 2">
    <name type="scientific">Taibaiella soli</name>
    <dbReference type="NCBI Taxonomy" id="1649169"/>
    <lineage>
        <taxon>Bacteria</taxon>
        <taxon>Pseudomonadati</taxon>
        <taxon>Bacteroidota</taxon>
        <taxon>Chitinophagia</taxon>
        <taxon>Chitinophagales</taxon>
        <taxon>Chitinophagaceae</taxon>
        <taxon>Taibaiella</taxon>
    </lineage>
</organism>
<proteinExistence type="predicted"/>
<keyword evidence="2" id="KW-1185">Reference proteome</keyword>
<gene>
    <name evidence="1" type="ORF">DN068_06065</name>
</gene>
<sequence>MSNKTRAELEQIFINGAKPTEDDFHDWMDSYVHKDDPIDTAPTSGSNYYIQNQYDAPQAADFKVNQGNVNTFSAHWTGGVRLNYNGYAFYCSTGGNLGGVLYADAANVGCIVNLSTDYSYGDIYQGNLTGMRNGETHSNAVFAANMTATQSDVPYYNGYYGLKVIGNVVNQRAYGVYVDMQASDSSANLYAILVNNGKVVLKNLPVYDDNTQASSLEADQMYRTSNGDLKIKY</sequence>
<protein>
    <submittedName>
        <fullName evidence="1">Uncharacterized protein</fullName>
    </submittedName>
</protein>
<dbReference type="AlphaFoldDB" id="A0A2W2AEL1"/>
<dbReference type="EMBL" id="QKTW01000009">
    <property type="protein sequence ID" value="PZF73905.1"/>
    <property type="molecule type" value="Genomic_DNA"/>
</dbReference>